<evidence type="ECO:0000259" key="1">
    <source>
        <dbReference type="Pfam" id="PF05050"/>
    </source>
</evidence>
<dbReference type="SUPFAM" id="SSF53335">
    <property type="entry name" value="S-adenosyl-L-methionine-dependent methyltransferases"/>
    <property type="match status" value="1"/>
</dbReference>
<sequence>MQAILQFIFDLPLISLKHKKGVYKKLVKYGNAPDAPFCKDFYGLKYEGNLNNSIEFNIYYYDAFEKPLLFFLRDTMFNLNKLAGQEEQQFFDIGANIGQHSLFMSQIASQVLSFEPYDAVSDKLKHHIAINQIKNIELHSLGLSNKTEELDFYAPTGRNQGIGSFDASTVSKGNTNLGKLRLVNGDEYLQQKQRLSMSLVKIDVEGFEKNVLEGLKDTLQEARPIMVIEISYDSALSFESMDELRSLLPVDYELFTFNTRKADGSKARRRGAKARHSGAYRLVPFTQWRKSGQDDVVACPVEKLEQLPKGN</sequence>
<dbReference type="Pfam" id="PF05050">
    <property type="entry name" value="Methyltransf_21"/>
    <property type="match status" value="1"/>
</dbReference>
<dbReference type="PANTHER" id="PTHR34203">
    <property type="entry name" value="METHYLTRANSFERASE, FKBM FAMILY PROTEIN"/>
    <property type="match status" value="1"/>
</dbReference>
<dbReference type="PANTHER" id="PTHR34203:SF15">
    <property type="entry name" value="SLL1173 PROTEIN"/>
    <property type="match status" value="1"/>
</dbReference>
<dbReference type="Gene3D" id="3.40.50.150">
    <property type="entry name" value="Vaccinia Virus protein VP39"/>
    <property type="match status" value="1"/>
</dbReference>
<organism evidence="2 3">
    <name type="scientific">SAR86 cluster bacterium</name>
    <dbReference type="NCBI Taxonomy" id="2030880"/>
    <lineage>
        <taxon>Bacteria</taxon>
        <taxon>Pseudomonadati</taxon>
        <taxon>Pseudomonadota</taxon>
        <taxon>Gammaproteobacteria</taxon>
        <taxon>SAR86 cluster</taxon>
    </lineage>
</organism>
<dbReference type="Proteomes" id="UP000218327">
    <property type="component" value="Unassembled WGS sequence"/>
</dbReference>
<protein>
    <recommendedName>
        <fullName evidence="1">Methyltransferase FkbM domain-containing protein</fullName>
    </recommendedName>
</protein>
<dbReference type="AlphaFoldDB" id="A0A2A5BBB0"/>
<name>A0A2A5BBB0_9GAMM</name>
<feature type="domain" description="Methyltransferase FkbM" evidence="1">
    <location>
        <begin position="92"/>
        <end position="248"/>
    </location>
</feature>
<dbReference type="InterPro" id="IPR029063">
    <property type="entry name" value="SAM-dependent_MTases_sf"/>
</dbReference>
<dbReference type="EMBL" id="NVVJ01000001">
    <property type="protein sequence ID" value="PCJ28660.1"/>
    <property type="molecule type" value="Genomic_DNA"/>
</dbReference>
<dbReference type="InterPro" id="IPR006342">
    <property type="entry name" value="FkbM_mtfrase"/>
</dbReference>
<comment type="caution">
    <text evidence="2">The sequence shown here is derived from an EMBL/GenBank/DDBJ whole genome shotgun (WGS) entry which is preliminary data.</text>
</comment>
<evidence type="ECO:0000313" key="3">
    <source>
        <dbReference type="Proteomes" id="UP000218327"/>
    </source>
</evidence>
<dbReference type="InterPro" id="IPR052514">
    <property type="entry name" value="SAM-dependent_MTase"/>
</dbReference>
<reference evidence="3" key="1">
    <citation type="submission" date="2017-08" db="EMBL/GenBank/DDBJ databases">
        <title>A dynamic microbial community with high functional redundancy inhabits the cold, oxic subseafloor aquifer.</title>
        <authorList>
            <person name="Tully B.J."/>
            <person name="Wheat C.G."/>
            <person name="Glazer B.T."/>
            <person name="Huber J.A."/>
        </authorList>
    </citation>
    <scope>NUCLEOTIDE SEQUENCE [LARGE SCALE GENOMIC DNA]</scope>
</reference>
<accession>A0A2A5BBB0</accession>
<proteinExistence type="predicted"/>
<gene>
    <name evidence="2" type="ORF">COA96_00305</name>
</gene>
<dbReference type="NCBIfam" id="TIGR01444">
    <property type="entry name" value="fkbM_fam"/>
    <property type="match status" value="1"/>
</dbReference>
<evidence type="ECO:0000313" key="2">
    <source>
        <dbReference type="EMBL" id="PCJ28660.1"/>
    </source>
</evidence>